<feature type="transmembrane region" description="Helical" evidence="1">
    <location>
        <begin position="104"/>
        <end position="122"/>
    </location>
</feature>
<feature type="transmembrane region" description="Helical" evidence="1">
    <location>
        <begin position="62"/>
        <end position="83"/>
    </location>
</feature>
<gene>
    <name evidence="3" type="ORF">CVU82_03910</name>
</gene>
<keyword evidence="1" id="KW-1133">Transmembrane helix</keyword>
<evidence type="ECO:0000313" key="3">
    <source>
        <dbReference type="EMBL" id="PKM91167.1"/>
    </source>
</evidence>
<dbReference type="InterPro" id="IPR043993">
    <property type="entry name" value="T4SS_pilin"/>
</dbReference>
<dbReference type="EMBL" id="PHAI01000003">
    <property type="protein sequence ID" value="PKM91167.1"/>
    <property type="molecule type" value="Genomic_DNA"/>
</dbReference>
<evidence type="ECO:0000313" key="4">
    <source>
        <dbReference type="Proteomes" id="UP000233517"/>
    </source>
</evidence>
<dbReference type="Pfam" id="PF18895">
    <property type="entry name" value="T4SS_pilin"/>
    <property type="match status" value="1"/>
</dbReference>
<keyword evidence="1" id="KW-0472">Membrane</keyword>
<accession>A0A2N2E8W9</accession>
<protein>
    <recommendedName>
        <fullName evidence="5">DUF4134 domain-containing protein</fullName>
    </recommendedName>
</protein>
<evidence type="ECO:0008006" key="5">
    <source>
        <dbReference type="Google" id="ProtNLM"/>
    </source>
</evidence>
<dbReference type="AlphaFoldDB" id="A0A2N2E8W9"/>
<name>A0A2N2E8W9_9BACT</name>
<keyword evidence="2" id="KW-0732">Signal</keyword>
<comment type="caution">
    <text evidence="3">The sequence shown here is derived from an EMBL/GenBank/DDBJ whole genome shotgun (WGS) entry which is preliminary data.</text>
</comment>
<feature type="chain" id="PRO_5015000993" description="DUF4134 domain-containing protein" evidence="2">
    <location>
        <begin position="27"/>
        <end position="130"/>
    </location>
</feature>
<evidence type="ECO:0000256" key="2">
    <source>
        <dbReference type="SAM" id="SignalP"/>
    </source>
</evidence>
<dbReference type="Proteomes" id="UP000233517">
    <property type="component" value="Unassembled WGS sequence"/>
</dbReference>
<keyword evidence="1" id="KW-0812">Transmembrane</keyword>
<reference evidence="3 4" key="1">
    <citation type="journal article" date="2017" name="ISME J.">
        <title>Potential for microbial H2 and metal transformations associated with novel bacteria and archaea in deep terrestrial subsurface sediments.</title>
        <authorList>
            <person name="Hernsdorf A.W."/>
            <person name="Amano Y."/>
            <person name="Miyakawa K."/>
            <person name="Ise K."/>
            <person name="Suzuki Y."/>
            <person name="Anantharaman K."/>
            <person name="Probst A."/>
            <person name="Burstein D."/>
            <person name="Thomas B.C."/>
            <person name="Banfield J.F."/>
        </authorList>
    </citation>
    <scope>NUCLEOTIDE SEQUENCE [LARGE SCALE GENOMIC DNA]</scope>
    <source>
        <strain evidence="3">HGW-Falkowbacteria-1</strain>
    </source>
</reference>
<feature type="signal peptide" evidence="2">
    <location>
        <begin position="1"/>
        <end position="26"/>
    </location>
</feature>
<organism evidence="3 4">
    <name type="scientific">Candidatus Falkowbacteria bacterium HGW-Falkowbacteria-1</name>
    <dbReference type="NCBI Taxonomy" id="2013768"/>
    <lineage>
        <taxon>Bacteria</taxon>
        <taxon>Candidatus Falkowiibacteriota</taxon>
    </lineage>
</organism>
<sequence>MKKFLKQFAFVCFLTLILVLPFFALAQISDSSVTGRLQQAGTVAGFSSDTDELTLAKTIGSVVNTVLSLLGVVFMILIIIGGYRWMTAGGNEESVKSAQGRIKNAVIGLIIVISSYALWMIIEKYLLDKI</sequence>
<evidence type="ECO:0000256" key="1">
    <source>
        <dbReference type="SAM" id="Phobius"/>
    </source>
</evidence>
<proteinExistence type="predicted"/>